<organism evidence="3">
    <name type="scientific">Strongyloides stercoralis</name>
    <name type="common">Threadworm</name>
    <dbReference type="NCBI Taxonomy" id="6248"/>
    <lineage>
        <taxon>Eukaryota</taxon>
        <taxon>Metazoa</taxon>
        <taxon>Ecdysozoa</taxon>
        <taxon>Nematoda</taxon>
        <taxon>Chromadorea</taxon>
        <taxon>Rhabditida</taxon>
        <taxon>Tylenchina</taxon>
        <taxon>Panagrolaimomorpha</taxon>
        <taxon>Strongyloidoidea</taxon>
        <taxon>Strongyloididae</taxon>
        <taxon>Strongyloides</taxon>
    </lineage>
</organism>
<sequence>MIFLLIFLNIINFFECDKNINNGITTISNNYTYYLPENTTMAIIKSKKEVVKKGKRFKKLKKNKKIIKNKLLLKNSTLIQKNDNHLNDSNENSNDFLNTIVLEKQQNNSIIIKTIDKINFTEKKLSPSYLNTTCYLHTNETPCIPPFQKFRSRFRVDPIHKINYCTITKNFSSMLRAILCFIKKPHYIRFETDLTNRKWTYKFCNDNNFSRRISVIAKNYTNGDVEKLMKEWKHVAFIRDPYERFISGFVDKCLISKEWKIEKEKCYGCRMNVTCILERMYKKMVEKTSFPRKKITVTYDDIHFFPQSWHCEFKRYMNSYTIIYYGSKPKVLSNFYSDFFKFLKENGISNNKIRYIRKYTKRKRTIHATSNLWVRKHIERKIRKNNYLMRLMYLIFYYDYVVFNLPLPSIPK</sequence>
<dbReference type="GO" id="GO:0047756">
    <property type="term" value="F:chondroitin 4-sulfotransferase activity"/>
    <property type="evidence" value="ECO:0007669"/>
    <property type="project" value="InterPro"/>
</dbReference>
<dbReference type="WBParaSite" id="SSTP_0000281900.1">
    <property type="protein sequence ID" value="SSTP_0000281900.1"/>
    <property type="gene ID" value="SSTP_0000281900"/>
</dbReference>
<feature type="signal peptide" evidence="1">
    <location>
        <begin position="1"/>
        <end position="16"/>
    </location>
</feature>
<evidence type="ECO:0000256" key="1">
    <source>
        <dbReference type="SAM" id="SignalP"/>
    </source>
</evidence>
<dbReference type="Pfam" id="PF03567">
    <property type="entry name" value="Sulfotransfer_2"/>
    <property type="match status" value="1"/>
</dbReference>
<name>A0A0K0E002_STRER</name>
<evidence type="ECO:0000313" key="2">
    <source>
        <dbReference type="Proteomes" id="UP000035681"/>
    </source>
</evidence>
<accession>A0A0K0E002</accession>
<evidence type="ECO:0000313" key="4">
    <source>
        <dbReference type="WBParaSite" id="TCONS_00001431.p1"/>
    </source>
</evidence>
<dbReference type="GO" id="GO:1902884">
    <property type="term" value="P:positive regulation of response to oxidative stress"/>
    <property type="evidence" value="ECO:0007669"/>
    <property type="project" value="InterPro"/>
</dbReference>
<dbReference type="PANTHER" id="PTHR22900:SF5">
    <property type="entry name" value="PROTEIN CBG14245"/>
    <property type="match status" value="1"/>
</dbReference>
<dbReference type="InterPro" id="IPR005331">
    <property type="entry name" value="Sulfotransferase"/>
</dbReference>
<protein>
    <submittedName>
        <fullName evidence="4">Sulfotransferase domain-containing protein</fullName>
    </submittedName>
</protein>
<dbReference type="AlphaFoldDB" id="A0A0K0E002"/>
<dbReference type="GO" id="GO:0016020">
    <property type="term" value="C:membrane"/>
    <property type="evidence" value="ECO:0007669"/>
    <property type="project" value="InterPro"/>
</dbReference>
<dbReference type="Proteomes" id="UP000035681">
    <property type="component" value="Unplaced"/>
</dbReference>
<dbReference type="InterPro" id="IPR007669">
    <property type="entry name" value="Chst-1-like"/>
</dbReference>
<keyword evidence="2" id="KW-1185">Reference proteome</keyword>
<dbReference type="WBParaSite" id="TCONS_00001431.p1">
    <property type="protein sequence ID" value="TCONS_00001431.p1"/>
    <property type="gene ID" value="XLOC_001316"/>
</dbReference>
<feature type="chain" id="PRO_5005327223" evidence="1">
    <location>
        <begin position="17"/>
        <end position="412"/>
    </location>
</feature>
<reference evidence="3" key="1">
    <citation type="submission" date="2015-08" db="UniProtKB">
        <authorList>
            <consortium name="WormBaseParasite"/>
        </authorList>
    </citation>
    <scope>IDENTIFICATION</scope>
</reference>
<dbReference type="PANTHER" id="PTHR22900">
    <property type="entry name" value="PROTEIN CBG14245-RELATED"/>
    <property type="match status" value="1"/>
</dbReference>
<keyword evidence="1" id="KW-0732">Signal</keyword>
<evidence type="ECO:0000313" key="3">
    <source>
        <dbReference type="WBParaSite" id="SSTP_0000281900.1"/>
    </source>
</evidence>
<dbReference type="GO" id="GO:0050650">
    <property type="term" value="P:chondroitin sulfate proteoglycan biosynthetic process"/>
    <property type="evidence" value="ECO:0007669"/>
    <property type="project" value="InterPro"/>
</dbReference>
<proteinExistence type="predicted"/>